<proteinExistence type="predicted"/>
<evidence type="ECO:0000259" key="2">
    <source>
        <dbReference type="SMART" id="SM00478"/>
    </source>
</evidence>
<organism evidence="3 4">
    <name type="scientific">Ramularia collo-cygni</name>
    <dbReference type="NCBI Taxonomy" id="112498"/>
    <lineage>
        <taxon>Eukaryota</taxon>
        <taxon>Fungi</taxon>
        <taxon>Dikarya</taxon>
        <taxon>Ascomycota</taxon>
        <taxon>Pezizomycotina</taxon>
        <taxon>Dothideomycetes</taxon>
        <taxon>Dothideomycetidae</taxon>
        <taxon>Mycosphaerellales</taxon>
        <taxon>Mycosphaerellaceae</taxon>
        <taxon>Ramularia</taxon>
    </lineage>
</organism>
<dbReference type="GO" id="GO:0000702">
    <property type="term" value="F:oxidized base lesion DNA N-glycosylase activity"/>
    <property type="evidence" value="ECO:0007669"/>
    <property type="project" value="UniProtKB-ARBA"/>
</dbReference>
<dbReference type="Proteomes" id="UP000225277">
    <property type="component" value="Unassembled WGS sequence"/>
</dbReference>
<keyword evidence="4" id="KW-1185">Reference proteome</keyword>
<dbReference type="SUPFAM" id="SSF48150">
    <property type="entry name" value="DNA-glycosylase"/>
    <property type="match status" value="1"/>
</dbReference>
<sequence length="316" mass="35437">MRRSTRLASAPRSSLQARKIKHGPSRAASGQNSPPQDDIKAETLPHDSENQQSIDAPKKESRLADKKFQAWSAHATTSPFPEFPRPTPKECEKANSILHEMHHLDVEKEFSDPNTPETIPHVLDAMVVAVLSAATSWNNAKRAMNSMRGEYGSIFAYPDIFEGGKAKLEETIRCGGLHIRKSNIIMNMLEEVQKRHGKWDMDYLFNVSDEDAMQELMHYKGMGPKCASVVMNWCLKRNAFTVDTHIYRIAGLWKWIPDGVSRELAQSHLDARVPVSVKQSIHFLLIAHGRTCPACRAPSTKGAKCIARSKIKADDE</sequence>
<reference evidence="3 4" key="1">
    <citation type="submission" date="2016-03" db="EMBL/GenBank/DDBJ databases">
        <authorList>
            <person name="Ploux O."/>
        </authorList>
    </citation>
    <scope>NUCLEOTIDE SEQUENCE [LARGE SCALE GENOMIC DNA]</scope>
    <source>
        <strain evidence="3 4">URUG2</strain>
    </source>
</reference>
<dbReference type="InterPro" id="IPR003265">
    <property type="entry name" value="HhH-GPD_domain"/>
</dbReference>
<dbReference type="OrthoDB" id="5607at2759"/>
<evidence type="ECO:0000256" key="1">
    <source>
        <dbReference type="SAM" id="MobiDB-lite"/>
    </source>
</evidence>
<dbReference type="PANTHER" id="PTHR47203:SF1">
    <property type="entry name" value="HYPOTHETICAL BASE EXCISION DNA REPAIR PROTEIN (EUROFUNG)"/>
    <property type="match status" value="1"/>
</dbReference>
<dbReference type="Pfam" id="PF00730">
    <property type="entry name" value="HhH-GPD"/>
    <property type="match status" value="1"/>
</dbReference>
<accession>A0A2D3UQ48</accession>
<feature type="compositionally biased region" description="Basic and acidic residues" evidence="1">
    <location>
        <begin position="56"/>
        <end position="66"/>
    </location>
</feature>
<feature type="compositionally biased region" description="Basic and acidic residues" evidence="1">
    <location>
        <begin position="37"/>
        <end position="49"/>
    </location>
</feature>
<dbReference type="STRING" id="112498.A0A2D3UQ48"/>
<dbReference type="SMART" id="SM00478">
    <property type="entry name" value="ENDO3c"/>
    <property type="match status" value="1"/>
</dbReference>
<dbReference type="EMBL" id="FJUY01000001">
    <property type="protein sequence ID" value="CZT15225.1"/>
    <property type="molecule type" value="Genomic_DNA"/>
</dbReference>
<feature type="region of interest" description="Disordered" evidence="1">
    <location>
        <begin position="1"/>
        <end position="66"/>
    </location>
</feature>
<dbReference type="AlphaFoldDB" id="A0A2D3UQ48"/>
<dbReference type="GeneID" id="35606608"/>
<dbReference type="InterPro" id="IPR023170">
    <property type="entry name" value="HhH_base_excis_C"/>
</dbReference>
<dbReference type="Gene3D" id="1.10.1670.10">
    <property type="entry name" value="Helix-hairpin-Helix base-excision DNA repair enzymes (C-terminal)"/>
    <property type="match status" value="1"/>
</dbReference>
<dbReference type="InterPro" id="IPR011257">
    <property type="entry name" value="DNA_glycosylase"/>
</dbReference>
<dbReference type="Gene3D" id="1.10.340.30">
    <property type="entry name" value="Hypothetical protein, domain 2"/>
    <property type="match status" value="1"/>
</dbReference>
<evidence type="ECO:0000313" key="4">
    <source>
        <dbReference type="Proteomes" id="UP000225277"/>
    </source>
</evidence>
<evidence type="ECO:0000313" key="3">
    <source>
        <dbReference type="EMBL" id="CZT15225.1"/>
    </source>
</evidence>
<gene>
    <name evidence="3" type="ORF">RCC_12048</name>
</gene>
<dbReference type="PANTHER" id="PTHR47203">
    <property type="match status" value="1"/>
</dbReference>
<feature type="domain" description="HhH-GPD" evidence="2">
    <location>
        <begin position="131"/>
        <end position="291"/>
    </location>
</feature>
<dbReference type="RefSeq" id="XP_023622122.1">
    <property type="nucleotide sequence ID" value="XM_023766354.1"/>
</dbReference>
<dbReference type="GO" id="GO:0006285">
    <property type="term" value="P:base-excision repair, AP site formation"/>
    <property type="evidence" value="ECO:0007669"/>
    <property type="project" value="UniProtKB-ARBA"/>
</dbReference>
<protein>
    <recommendedName>
        <fullName evidence="2">HhH-GPD domain-containing protein</fullName>
    </recommendedName>
</protein>
<name>A0A2D3UQ48_9PEZI</name>
<dbReference type="CDD" id="cd00056">
    <property type="entry name" value="ENDO3c"/>
    <property type="match status" value="1"/>
</dbReference>